<dbReference type="RefSeq" id="WP_203769902.1">
    <property type="nucleotide sequence ID" value="NZ_BAAAYJ010000007.1"/>
</dbReference>
<accession>A0A919JFT1</accession>
<reference evidence="1" key="1">
    <citation type="submission" date="2021-01" db="EMBL/GenBank/DDBJ databases">
        <title>Whole genome shotgun sequence of Actinoplanes nipponensis NBRC 14063.</title>
        <authorList>
            <person name="Komaki H."/>
            <person name="Tamura T."/>
        </authorList>
    </citation>
    <scope>NUCLEOTIDE SEQUENCE</scope>
    <source>
        <strain evidence="1">NBRC 14063</strain>
    </source>
</reference>
<name>A0A919JFT1_9ACTN</name>
<evidence type="ECO:0000313" key="2">
    <source>
        <dbReference type="Proteomes" id="UP000647172"/>
    </source>
</evidence>
<comment type="caution">
    <text evidence="1">The sequence shown here is derived from an EMBL/GenBank/DDBJ whole genome shotgun (WGS) entry which is preliminary data.</text>
</comment>
<organism evidence="1 2">
    <name type="scientific">Actinoplanes nipponensis</name>
    <dbReference type="NCBI Taxonomy" id="135950"/>
    <lineage>
        <taxon>Bacteria</taxon>
        <taxon>Bacillati</taxon>
        <taxon>Actinomycetota</taxon>
        <taxon>Actinomycetes</taxon>
        <taxon>Micromonosporales</taxon>
        <taxon>Micromonosporaceae</taxon>
        <taxon>Actinoplanes</taxon>
    </lineage>
</organism>
<gene>
    <name evidence="1" type="ORF">Ani05nite_37530</name>
</gene>
<protein>
    <submittedName>
        <fullName evidence="1">Uncharacterized protein</fullName>
    </submittedName>
</protein>
<proteinExistence type="predicted"/>
<dbReference type="Proteomes" id="UP000647172">
    <property type="component" value="Unassembled WGS sequence"/>
</dbReference>
<dbReference type="EMBL" id="BOMQ01000045">
    <property type="protein sequence ID" value="GIE50219.1"/>
    <property type="molecule type" value="Genomic_DNA"/>
</dbReference>
<dbReference type="AlphaFoldDB" id="A0A919JFT1"/>
<sequence>MLDVAGMYVAKGYIDRADFLAEWGTVYGRVWLACQPFLEVRLSGIATGRNPRVAVPACARAGDRRNAGTGRTPARRVR</sequence>
<evidence type="ECO:0000313" key="1">
    <source>
        <dbReference type="EMBL" id="GIE50219.1"/>
    </source>
</evidence>
<keyword evidence="2" id="KW-1185">Reference proteome</keyword>